<dbReference type="WBParaSite" id="SSLN_0000391601-mRNA-1">
    <property type="protein sequence ID" value="SSLN_0000391601-mRNA-1"/>
    <property type="gene ID" value="SSLN_0000391601"/>
</dbReference>
<organism evidence="4">
    <name type="scientific">Schistocephalus solidus</name>
    <name type="common">Tapeworm</name>
    <dbReference type="NCBI Taxonomy" id="70667"/>
    <lineage>
        <taxon>Eukaryota</taxon>
        <taxon>Metazoa</taxon>
        <taxon>Spiralia</taxon>
        <taxon>Lophotrochozoa</taxon>
        <taxon>Platyhelminthes</taxon>
        <taxon>Cestoda</taxon>
        <taxon>Eucestoda</taxon>
        <taxon>Diphyllobothriidea</taxon>
        <taxon>Diphyllobothriidae</taxon>
        <taxon>Schistocephalus</taxon>
    </lineage>
</organism>
<dbReference type="OrthoDB" id="5824787at2759"/>
<evidence type="ECO:0000313" key="2">
    <source>
        <dbReference type="EMBL" id="VDL90178.1"/>
    </source>
</evidence>
<reference evidence="2 3" key="2">
    <citation type="submission" date="2018-11" db="EMBL/GenBank/DDBJ databases">
        <authorList>
            <consortium name="Pathogen Informatics"/>
        </authorList>
    </citation>
    <scope>NUCLEOTIDE SEQUENCE [LARGE SCALE GENOMIC DNA]</scope>
    <source>
        <strain evidence="2 3">NST_G2</strain>
    </source>
</reference>
<evidence type="ECO:0000313" key="4">
    <source>
        <dbReference type="WBParaSite" id="SSLN_0000391601-mRNA-1"/>
    </source>
</evidence>
<feature type="region of interest" description="Disordered" evidence="1">
    <location>
        <begin position="286"/>
        <end position="319"/>
    </location>
</feature>
<dbReference type="Gene3D" id="3.60.10.10">
    <property type="entry name" value="Endonuclease/exonuclease/phosphatase"/>
    <property type="match status" value="1"/>
</dbReference>
<dbReference type="SUPFAM" id="SSF56219">
    <property type="entry name" value="DNase I-like"/>
    <property type="match status" value="1"/>
</dbReference>
<dbReference type="Proteomes" id="UP000275846">
    <property type="component" value="Unassembled WGS sequence"/>
</dbReference>
<feature type="compositionally biased region" description="Polar residues" evidence="1">
    <location>
        <begin position="298"/>
        <end position="309"/>
    </location>
</feature>
<accession>A0A183SHU5</accession>
<dbReference type="AlphaFoldDB" id="A0A183SHU5"/>
<reference evidence="4" key="1">
    <citation type="submission" date="2016-06" db="UniProtKB">
        <authorList>
            <consortium name="WormBaseParasite"/>
        </authorList>
    </citation>
    <scope>IDENTIFICATION</scope>
</reference>
<dbReference type="InterPro" id="IPR036691">
    <property type="entry name" value="Endo/exonu/phosph_ase_sf"/>
</dbReference>
<feature type="compositionally biased region" description="Basic and acidic residues" evidence="1">
    <location>
        <begin position="310"/>
        <end position="319"/>
    </location>
</feature>
<feature type="region of interest" description="Disordered" evidence="1">
    <location>
        <begin position="1"/>
        <end position="22"/>
    </location>
</feature>
<sequence>MSDSRNSHLTPLKKSYGGGDSNPAARVSPVTLAAWNVGSLLDNRRSNWPERRTALVARELARYKGQLEEVGAGYTFFWSNRQKAERRHTGVEFAIRNGIVGRLPCLLQGINDRLMSLHLPLLGDQFATIINAYAPPMTSSDGAKDKFYEDLHALLATVSKVDKLIVLSDFKARVGTDHAAWQGVLGPHGHDFNARVGTDYAARQGGLGPHGLGSCNDNVFVLLRTCAEHRLLLTNTFRLSTRVKGHVDAPSVVALASAGLCSRSEARSTGRAGYQGDPRCRWLDRSPPCHLPDEAPTATPTKAPSNQITEKPENLRAPDDNATVEARWCQLQDVIQSTALEVLGCARRQRQDWFDDNDANISNLLTEKNGLHKAYMDLWTDATKAAFLRCQCLVQQRLREMQGAWMIRKVEEIQGCADRNEMKNFFKAIKAIYGLCIKGTATLLSSDGTTLLTEKSQILKRCAEHFKSVLNCSSAISDAAIDLLPQVDTTNDLDLPPTVPKTIRAVQQISSGKAPGFDAIPADASTTVVTFVMKQSYKTFLFKMSGPLEDFTVKPTH</sequence>
<protein>
    <submittedName>
        <fullName evidence="4">Reverse transcriptase domain-containing protein</fullName>
    </submittedName>
</protein>
<keyword evidence="3" id="KW-1185">Reference proteome</keyword>
<name>A0A183SHU5_SCHSO</name>
<evidence type="ECO:0000313" key="3">
    <source>
        <dbReference type="Proteomes" id="UP000275846"/>
    </source>
</evidence>
<proteinExistence type="predicted"/>
<evidence type="ECO:0000256" key="1">
    <source>
        <dbReference type="SAM" id="MobiDB-lite"/>
    </source>
</evidence>
<dbReference type="EMBL" id="UYSU01032655">
    <property type="protein sequence ID" value="VDL90178.1"/>
    <property type="molecule type" value="Genomic_DNA"/>
</dbReference>
<gene>
    <name evidence="2" type="ORF">SSLN_LOCUS3793</name>
</gene>